<proteinExistence type="predicted"/>
<evidence type="ECO:0000256" key="1">
    <source>
        <dbReference type="SAM" id="Coils"/>
    </source>
</evidence>
<keyword evidence="1" id="KW-0175">Coiled coil</keyword>
<feature type="chain" id="PRO_5016351728" evidence="2">
    <location>
        <begin position="28"/>
        <end position="1577"/>
    </location>
</feature>
<dbReference type="RefSeq" id="WP_114190914.1">
    <property type="nucleotide sequence ID" value="NZ_CP029295.1"/>
</dbReference>
<gene>
    <name evidence="3" type="ORF">DA803_01740</name>
</gene>
<dbReference type="SUPFAM" id="SSF48371">
    <property type="entry name" value="ARM repeat"/>
    <property type="match status" value="1"/>
</dbReference>
<name>A0A2Z5IRB5_9BACT</name>
<dbReference type="Proteomes" id="UP000252477">
    <property type="component" value="Chromosome"/>
</dbReference>
<dbReference type="SUPFAM" id="SSF52266">
    <property type="entry name" value="SGNH hydrolase"/>
    <property type="match status" value="1"/>
</dbReference>
<protein>
    <submittedName>
        <fullName evidence="3">Uncharacterized protein</fullName>
    </submittedName>
</protein>
<evidence type="ECO:0000256" key="2">
    <source>
        <dbReference type="SAM" id="SignalP"/>
    </source>
</evidence>
<dbReference type="KEGG" id="mpho:DA803_01740"/>
<dbReference type="PROSITE" id="PS51257">
    <property type="entry name" value="PROKAR_LIPOPROTEIN"/>
    <property type="match status" value="1"/>
</dbReference>
<evidence type="ECO:0000313" key="4">
    <source>
        <dbReference type="Proteomes" id="UP000252477"/>
    </source>
</evidence>
<feature type="signal peptide" evidence="2">
    <location>
        <begin position="1"/>
        <end position="27"/>
    </location>
</feature>
<feature type="coiled-coil region" evidence="1">
    <location>
        <begin position="1343"/>
        <end position="1370"/>
    </location>
</feature>
<evidence type="ECO:0000313" key="3">
    <source>
        <dbReference type="EMBL" id="AXE60806.1"/>
    </source>
</evidence>
<reference evidence="4" key="1">
    <citation type="journal article" date="2018" name="Microbiol. Resour. Announc.">
        <title>Complete Sequence and Annotation of the Mycoplasma phocidae Strain 105T Genome.</title>
        <authorList>
            <person name="Frasca S. Jr."/>
            <person name="Kutish G.F."/>
            <person name="Michaels D.L."/>
            <person name="Brown D.R."/>
        </authorList>
    </citation>
    <scope>NUCLEOTIDE SEQUENCE [LARGE SCALE GENOMIC DNA]</scope>
    <source>
        <strain evidence="4">105</strain>
    </source>
</reference>
<accession>A0A2Z5IRB5</accession>
<organism evidence="3 4">
    <name type="scientific">[Mycoplasma] phocae</name>
    <dbReference type="NCBI Taxonomy" id="142651"/>
    <lineage>
        <taxon>Bacteria</taxon>
        <taxon>Bacillati</taxon>
        <taxon>Mycoplasmatota</taxon>
        <taxon>Mycoplasmoidales</taxon>
        <taxon>Metamycoplasmataceae</taxon>
        <taxon>Metamycoplasma</taxon>
    </lineage>
</organism>
<keyword evidence="4" id="KW-1185">Reference proteome</keyword>
<dbReference type="InterPro" id="IPR036514">
    <property type="entry name" value="SGNH_hydro_sf"/>
</dbReference>
<dbReference type="InterPro" id="IPR016024">
    <property type="entry name" value="ARM-type_fold"/>
</dbReference>
<dbReference type="OrthoDB" id="400339at2"/>
<dbReference type="EMBL" id="CP029295">
    <property type="protein sequence ID" value="AXE60806.1"/>
    <property type="molecule type" value="Genomic_DNA"/>
</dbReference>
<dbReference type="Gene3D" id="3.40.50.1110">
    <property type="entry name" value="SGNH hydrolase"/>
    <property type="match status" value="1"/>
</dbReference>
<keyword evidence="2" id="KW-0732">Signal</keyword>
<sequence length="1577" mass="179819">MKKNKLNKTIIGIGAFIVLGSSGIIAAACNSKKNNDEQIRVENNQKILSGKIKYLAIGDDYTAGNNYSKNNYVVNGFDEQTSQITGLSYASYLANAIKDLNDKKTSLTSYYNYGLSGSKLDDWLHILNPSKYPINTDIQNNIDYNKNLMNDDNSSRLQEQFGNFDEEAFNKIRNKIKEANLLTISVGFNDFFSDVDLFNNLFEITNSTTNYEDLETKLKSWSEKLVAKASAISQKYNALIKEILSVNPNAHINLVGYIGPYLKLANILKRQFNGKDYIYEAVKELNNLIKKVAKNNQINFVSFHDEESIIRNPDKFSLDIFEMLPSLAAYKKLAQDIFIKLALDPFKYDELISNANGDSDVSGFSQAILFEKKAEDIKQTILGITGDNTDNFINKKYSFENESQNSEILESQNSDQNANPLALLKAKFNNGKGLNAEKTASYFELTTKFLGLNVSKLKLSFAKLKKDLADEKNRQIFANFIDQILSSETLYENINETKTKSNEVIEKKSYANLEIKDIASVFKKVFLSPNSIYTFFKELSQTDFAKNPIIKNKFESYTELITKDLFASNLIKSFLPTEVSNNFETIFNSDEFHNSLKNVVNSFASHLIDEPDKYSSAKNYTEFINLLLKDSHTEIKEFIATIISSLKSNPELVETILSEISQKIQILYKLDENQLQQVKKFIKIFMLNLNDFKYTDKLTDFVLQTLIDLQNENPENKTIDKFFSSFFSSILVDKYDSDKKHILLFSLISSNLGKDPKEREEFQKGFEIFSLSYLAKQNLFDLNKLGKLVDEKNREDILRLLINLVKNENQELTEDGKKFITNFTTLVLENEIDNPNSNLNILLKQLSSYFIVNPVSLGLKTIFGEDIKISNESVENFVEGIWDKLWSQIKSKEIVDNLKKFILSTLNKDSHYDTNSTYNFITSILKNAKSNGIIGLVDSLFKKILGSNEIVGNVVDGTLSLLEQGAKTTFTKEKKQLASSYFTSLLTNIPKSKLYDFAKAKLETTLANIDISKQKNFKELSTYVKDQMEELFGSQNESIVKEVLDIVLVNNGENKDKSSFSKAIQAFSLIFENDKVIEFIISKLNFKNTNEKAKDKFTSADRLKLIIQETVKYPEIKTAFKNVIDDLTKIEITDDKKNNLGEIISLLITSSKDNLANLFDTVLIKIANDETIKKLLIDDLFKYLSINGDEEDKKFISELLKKIINRLKDNESKTNFFTKVFDSIAEKAKSFDVLNPSLLISQLLENLTSVVSLNDFGFLSDLLGEDENQINGSDIVKLINLFLGKSNNPDSIIYKSLANINMNENLEKRWNLNTLNEVIFPKKKSAPNSKITPVKLTKNFDPLDFLNKIFELLNKEIEKEANENSDYKTNYNTRYNKEAYKATYRFIVTLKLVIFEMFGRETLESNRDKGGLEIGLYSSTAAILWMLQEGLPAGSSIIANAFLSGKKIGMQNYFKNDNIRREFTNYVKSSESYFIIGTTYTYFNEGDYDPSSIDYLIVTSGYNSKDPKLSEQNNHNLTKFKYKISEDSKEYSISKKDYILLTIKEGGFAKFMKLNNKNSGSSWSGLDKVDFMNMKKS</sequence>